<sequence length="211" mass="24535">LINSERFVHQFHFTNWPDHGVPLFTLPVLSFIRYSSDCNTETGGPIVVHCSAGVGRTGTYIVIDTMLKKIHQQQSINIPCFLKHIRQQRNFLVQTEEQFIFIYDVLNEAAQLSNIGYNNLDLNKYNIDYIIKTLNIYDNDFNLTRIEKQFQLIIEQIKTYNHQLSIGHMEENLAKNRTQAILPLNSCCVLLSTDRKKPDRNYINASYIHVS</sequence>
<dbReference type="InterPro" id="IPR000242">
    <property type="entry name" value="PTP_cat"/>
</dbReference>
<reference evidence="3" key="1">
    <citation type="submission" date="2021-02" db="EMBL/GenBank/DDBJ databases">
        <authorList>
            <person name="Nowell W R."/>
        </authorList>
    </citation>
    <scope>NUCLEOTIDE SEQUENCE</scope>
</reference>
<dbReference type="PROSITE" id="PS00383">
    <property type="entry name" value="TYR_PHOSPHATASE_1"/>
    <property type="match status" value="1"/>
</dbReference>
<dbReference type="PRINTS" id="PR00700">
    <property type="entry name" value="PRTYPHPHTASE"/>
</dbReference>
<organism evidence="3 4">
    <name type="scientific">Rotaria sordida</name>
    <dbReference type="NCBI Taxonomy" id="392033"/>
    <lineage>
        <taxon>Eukaryota</taxon>
        <taxon>Metazoa</taxon>
        <taxon>Spiralia</taxon>
        <taxon>Gnathifera</taxon>
        <taxon>Rotifera</taxon>
        <taxon>Eurotatoria</taxon>
        <taxon>Bdelloidea</taxon>
        <taxon>Philodinida</taxon>
        <taxon>Philodinidae</taxon>
        <taxon>Rotaria</taxon>
    </lineage>
</organism>
<evidence type="ECO:0000313" key="4">
    <source>
        <dbReference type="Proteomes" id="UP000663823"/>
    </source>
</evidence>
<protein>
    <recommendedName>
        <fullName evidence="5">Protein tyrosine phosphatase</fullName>
    </recommendedName>
</protein>
<dbReference type="GO" id="GO:0004725">
    <property type="term" value="F:protein tyrosine phosphatase activity"/>
    <property type="evidence" value="ECO:0007669"/>
    <property type="project" value="InterPro"/>
</dbReference>
<feature type="non-terminal residue" evidence="3">
    <location>
        <position position="1"/>
    </location>
</feature>
<gene>
    <name evidence="3" type="ORF">OTI717_LOCUS37548</name>
</gene>
<dbReference type="PROSITE" id="PS50055">
    <property type="entry name" value="TYR_PHOSPHATASE_PTP"/>
    <property type="match status" value="1"/>
</dbReference>
<accession>A0A819ZV72</accession>
<dbReference type="InterPro" id="IPR016130">
    <property type="entry name" value="Tyr_Pase_AS"/>
</dbReference>
<dbReference type="Proteomes" id="UP000663823">
    <property type="component" value="Unassembled WGS sequence"/>
</dbReference>
<dbReference type="Gene3D" id="3.90.190.10">
    <property type="entry name" value="Protein tyrosine phosphatase superfamily"/>
    <property type="match status" value="2"/>
</dbReference>
<evidence type="ECO:0000259" key="1">
    <source>
        <dbReference type="PROSITE" id="PS50055"/>
    </source>
</evidence>
<evidence type="ECO:0000313" key="3">
    <source>
        <dbReference type="EMBL" id="CAF4178222.1"/>
    </source>
</evidence>
<feature type="domain" description="Tyrosine specific protein phosphatases" evidence="2">
    <location>
        <begin position="26"/>
        <end position="100"/>
    </location>
</feature>
<dbReference type="InterPro" id="IPR050348">
    <property type="entry name" value="Protein-Tyr_Phosphatase"/>
</dbReference>
<name>A0A819ZV72_9BILA</name>
<evidence type="ECO:0008006" key="5">
    <source>
        <dbReference type="Google" id="ProtNLM"/>
    </source>
</evidence>
<dbReference type="PANTHER" id="PTHR19134">
    <property type="entry name" value="RECEPTOR-TYPE TYROSINE-PROTEIN PHOSPHATASE"/>
    <property type="match status" value="1"/>
</dbReference>
<dbReference type="SUPFAM" id="SSF52799">
    <property type="entry name" value="(Phosphotyrosine protein) phosphatases II"/>
    <property type="match status" value="2"/>
</dbReference>
<dbReference type="Pfam" id="PF00102">
    <property type="entry name" value="Y_phosphatase"/>
    <property type="match status" value="1"/>
</dbReference>
<evidence type="ECO:0000259" key="2">
    <source>
        <dbReference type="PROSITE" id="PS50056"/>
    </source>
</evidence>
<dbReference type="SMART" id="SM00404">
    <property type="entry name" value="PTPc_motif"/>
    <property type="match status" value="1"/>
</dbReference>
<dbReference type="PANTHER" id="PTHR19134:SF540">
    <property type="entry name" value="TYROSINE-PROTEIN PHOSPHATASE 99A"/>
    <property type="match status" value="1"/>
</dbReference>
<dbReference type="InterPro" id="IPR029021">
    <property type="entry name" value="Prot-tyrosine_phosphatase-like"/>
</dbReference>
<dbReference type="InterPro" id="IPR003595">
    <property type="entry name" value="Tyr_Pase_cat"/>
</dbReference>
<dbReference type="SMART" id="SM00194">
    <property type="entry name" value="PTPc"/>
    <property type="match status" value="1"/>
</dbReference>
<dbReference type="AlphaFoldDB" id="A0A819ZV72"/>
<dbReference type="InterPro" id="IPR000387">
    <property type="entry name" value="Tyr_Pase_dom"/>
</dbReference>
<dbReference type="EMBL" id="CAJOAX010018068">
    <property type="protein sequence ID" value="CAF4178222.1"/>
    <property type="molecule type" value="Genomic_DNA"/>
</dbReference>
<proteinExistence type="predicted"/>
<comment type="caution">
    <text evidence="3">The sequence shown here is derived from an EMBL/GenBank/DDBJ whole genome shotgun (WGS) entry which is preliminary data.</text>
</comment>
<feature type="domain" description="Tyrosine-protein phosphatase" evidence="1">
    <location>
        <begin position="1"/>
        <end position="109"/>
    </location>
</feature>
<dbReference type="PROSITE" id="PS50056">
    <property type="entry name" value="TYR_PHOSPHATASE_2"/>
    <property type="match status" value="1"/>
</dbReference>